<evidence type="ECO:0000256" key="5">
    <source>
        <dbReference type="ARBA" id="ARBA00023022"/>
    </source>
</evidence>
<evidence type="ECO:0000256" key="2">
    <source>
        <dbReference type="ARBA" id="ARBA00022529"/>
    </source>
</evidence>
<accession>A0A8E5JT59</accession>
<evidence type="ECO:0000256" key="4">
    <source>
        <dbReference type="ARBA" id="ARBA00022859"/>
    </source>
</evidence>
<dbReference type="GO" id="GO:0042832">
    <property type="term" value="P:defense response to protozoan"/>
    <property type="evidence" value="ECO:0007669"/>
    <property type="project" value="UniProtKB-ARBA"/>
</dbReference>
<evidence type="ECO:0000313" key="7">
    <source>
        <dbReference type="EMBL" id="QVD39417.1"/>
    </source>
</evidence>
<dbReference type="InterPro" id="IPR002861">
    <property type="entry name" value="Reeler_dom"/>
</dbReference>
<evidence type="ECO:0000259" key="6">
    <source>
        <dbReference type="PROSITE" id="PS51019"/>
    </source>
</evidence>
<dbReference type="CDD" id="cd08544">
    <property type="entry name" value="Reeler"/>
    <property type="match status" value="1"/>
</dbReference>
<proteinExistence type="evidence at transcript level"/>
<comment type="similarity">
    <text evidence="1">Belongs to the insect defense protein family.</text>
</comment>
<dbReference type="PANTHER" id="PTHR45828:SF33">
    <property type="entry name" value="DOMON DOMAIN-CONTAINING PROTEIN"/>
    <property type="match status" value="1"/>
</dbReference>
<keyword evidence="5" id="KW-0044">Antibiotic</keyword>
<dbReference type="OrthoDB" id="6418377at2759"/>
<dbReference type="Pfam" id="PF02014">
    <property type="entry name" value="Reeler"/>
    <property type="match status" value="1"/>
</dbReference>
<reference evidence="7" key="1">
    <citation type="journal article" date="2021" name="J. Neurophysiol.">
        <title>Gene transcription changes in a locust model of noise-induced deafness.</title>
        <authorList>
            <person name="French A.S."/>
            <person name="Warren B."/>
        </authorList>
    </citation>
    <scope>NUCLEOTIDE SEQUENCE</scope>
</reference>
<dbReference type="InterPro" id="IPR042307">
    <property type="entry name" value="Reeler_sf"/>
</dbReference>
<keyword evidence="4" id="KW-0391">Immunity</keyword>
<dbReference type="Gene3D" id="2.60.40.4060">
    <property type="entry name" value="Reeler domain"/>
    <property type="match status" value="1"/>
</dbReference>
<dbReference type="AlphaFoldDB" id="A0A8E5JT59"/>
<dbReference type="FunFam" id="2.60.40.4060:FF:000003">
    <property type="entry name" value="Ferric chelate reductase 1"/>
    <property type="match status" value="1"/>
</dbReference>
<keyword evidence="3" id="KW-0399">Innate immunity</keyword>
<organism evidence="7">
    <name type="scientific">Schistocerca gregaria</name>
    <name type="common">Desert locust</name>
    <name type="synonym">Gryllus gregarius</name>
    <dbReference type="NCBI Taxonomy" id="7010"/>
    <lineage>
        <taxon>Eukaryota</taxon>
        <taxon>Metazoa</taxon>
        <taxon>Ecdysozoa</taxon>
        <taxon>Arthropoda</taxon>
        <taxon>Hexapoda</taxon>
        <taxon>Insecta</taxon>
        <taxon>Pterygota</taxon>
        <taxon>Neoptera</taxon>
        <taxon>Polyneoptera</taxon>
        <taxon>Orthoptera</taxon>
        <taxon>Caelifera</taxon>
        <taxon>Acrididea</taxon>
        <taxon>Acridomorpha</taxon>
        <taxon>Acridoidea</taxon>
        <taxon>Acrididae</taxon>
        <taxon>Cyrtacanthacridinae</taxon>
        <taxon>Schistocerca</taxon>
    </lineage>
</organism>
<dbReference type="GO" id="GO:0042742">
    <property type="term" value="P:defense response to bacterium"/>
    <property type="evidence" value="ECO:0007669"/>
    <property type="project" value="UniProtKB-KW"/>
</dbReference>
<dbReference type="PANTHER" id="PTHR45828">
    <property type="entry name" value="CYTOCHROME B561/FERRIC REDUCTASE TRANSMEMBRANE"/>
    <property type="match status" value="1"/>
</dbReference>
<sequence>MHTDCSICYCSHYALDSRADRMKLVAATVLLMASAALAAPATPRFDHRPVLPSVCKTMKPLHGNAEPSTDPSPYTITAAPTSVNGGDIVKVHISGVDEFLGVYLQARRGEEPVGEFVLPSGETKEIALTDCPPGHKNAYSYISYTTPLSTLDIDWKAPNDGGEIVFTATFVKSYSEFWVGITSPKITVTKVTSTDNAVAA</sequence>
<dbReference type="InterPro" id="IPR051237">
    <property type="entry name" value="Ferric-chelate_Red/DefProt"/>
</dbReference>
<dbReference type="GO" id="GO:0016020">
    <property type="term" value="C:membrane"/>
    <property type="evidence" value="ECO:0007669"/>
    <property type="project" value="TreeGrafter"/>
</dbReference>
<keyword evidence="2" id="KW-0929">Antimicrobial</keyword>
<dbReference type="EMBL" id="MW962651">
    <property type="protein sequence ID" value="QVD39417.1"/>
    <property type="molecule type" value="mRNA"/>
</dbReference>
<dbReference type="GO" id="GO:0045087">
    <property type="term" value="P:innate immune response"/>
    <property type="evidence" value="ECO:0007669"/>
    <property type="project" value="UniProtKB-KW"/>
</dbReference>
<feature type="domain" description="Reelin" evidence="6">
    <location>
        <begin position="30"/>
        <end position="200"/>
    </location>
</feature>
<evidence type="ECO:0000256" key="1">
    <source>
        <dbReference type="ARBA" id="ARBA00008501"/>
    </source>
</evidence>
<name>A0A8E5JT59_SCHGR</name>
<evidence type="ECO:0000256" key="3">
    <source>
        <dbReference type="ARBA" id="ARBA00022588"/>
    </source>
</evidence>
<dbReference type="PROSITE" id="PS51019">
    <property type="entry name" value="REELIN"/>
    <property type="match status" value="1"/>
</dbReference>
<protein>
    <submittedName>
        <fullName evidence="7">Defense protein</fullName>
    </submittedName>
</protein>